<dbReference type="Proteomes" id="UP000027059">
    <property type="component" value="Chromosome"/>
</dbReference>
<reference evidence="4 5" key="2">
    <citation type="journal article" date="2015" name="Biomed. Res. Int.">
        <title>Effects of Arsenite Resistance on the Growth and Functional Gene Expression of Leptospirillum ferriphilum and Acidithiobacillus thiooxidans in Pure Culture and Coculture.</title>
        <authorList>
            <person name="Jiang H."/>
            <person name="Liang Y."/>
            <person name="Yin H."/>
            <person name="Xiao Y."/>
            <person name="Guo X."/>
            <person name="Xu Y."/>
            <person name="Hu Q."/>
            <person name="Liu H."/>
            <person name="Liu X."/>
        </authorList>
    </citation>
    <scope>NUCLEOTIDE SEQUENCE [LARGE SCALE GENOMIC DNA]</scope>
    <source>
        <strain evidence="4 5">YSK</strain>
    </source>
</reference>
<dbReference type="InterPro" id="IPR051199">
    <property type="entry name" value="LPS_LOS_Heptosyltrfase"/>
</dbReference>
<feature type="region of interest" description="Disordered" evidence="3">
    <location>
        <begin position="495"/>
        <end position="525"/>
    </location>
</feature>
<sequence>MNSLVVQRARFGDLLQSLPLIRALSVAGGSVTLLVSEDMMEAARLVHPAGDVFGFPGKGHLLDLASGSPMKAAGTIARFLENVRTVSFDRLFQLNHDGTGALLGKLLPAGEKRGFFSLHDRIIPGEEKGKKLSGWPAYLVASARGVRAVNRIHLSDVWIGFGFSGSTRERENCPRAPAPGSGPVGLVLSGRSVYRELVLEDVARLVDRIQRLTGRPVVLLGRPDEREKARVLTRLISGPVVNRVGETSLGQLWAEVASLSLLISPDTATLHLSASLNVPSIGLFFSNAQPHETGAYLPGCLAVTPDLDCHPCAGEGSGCTQMECRSLMEPDYLALLAERFLTGSALPEAPAGLRVWRSRKEAGFLSYRPTHAGAATREDVLGVLFRRFFLRVLDPEVLLPSLEEECRPFFGRGWPSSLPADHLVQGASLSSRQWGDHPLDPLEKRRILEEIPLLWPLFLLTEEVEGGQGKREIQRQAFALLSEETIAARSLLLDRGKSPARRKKERERAYSAKETRTGREAGYGV</sequence>
<dbReference type="AlphaFoldDB" id="A0A059XXZ8"/>
<dbReference type="OrthoDB" id="5506840at2"/>
<dbReference type="HOGENOM" id="CLU_514624_0_0_0"/>
<evidence type="ECO:0000313" key="5">
    <source>
        <dbReference type="Proteomes" id="UP000027059"/>
    </source>
</evidence>
<keyword evidence="5" id="KW-1185">Reference proteome</keyword>
<evidence type="ECO:0008006" key="6">
    <source>
        <dbReference type="Google" id="ProtNLM"/>
    </source>
</evidence>
<dbReference type="GO" id="GO:0008713">
    <property type="term" value="F:ADP-heptose-lipopolysaccharide heptosyltransferase activity"/>
    <property type="evidence" value="ECO:0007669"/>
    <property type="project" value="TreeGrafter"/>
</dbReference>
<accession>A0A059XXZ8</accession>
<protein>
    <recommendedName>
        <fullName evidence="6">Heptosyltransferase</fullName>
    </recommendedName>
</protein>
<evidence type="ECO:0000256" key="3">
    <source>
        <dbReference type="SAM" id="MobiDB-lite"/>
    </source>
</evidence>
<dbReference type="InterPro" id="IPR002201">
    <property type="entry name" value="Glyco_trans_9"/>
</dbReference>
<gene>
    <name evidence="4" type="ORF">Y981_11905</name>
</gene>
<dbReference type="CDD" id="cd03789">
    <property type="entry name" value="GT9_LPS_heptosyltransferase"/>
    <property type="match status" value="1"/>
</dbReference>
<proteinExistence type="predicted"/>
<name>A0A059XXZ8_9BACT</name>
<dbReference type="KEGG" id="lfp:Y981_11905"/>
<dbReference type="EMBL" id="CP007243">
    <property type="protein sequence ID" value="AIA32005.1"/>
    <property type="molecule type" value="Genomic_DNA"/>
</dbReference>
<feature type="compositionally biased region" description="Basic and acidic residues" evidence="3">
    <location>
        <begin position="506"/>
        <end position="519"/>
    </location>
</feature>
<dbReference type="Gene3D" id="3.40.50.2000">
    <property type="entry name" value="Glycogen Phosphorylase B"/>
    <property type="match status" value="2"/>
</dbReference>
<dbReference type="SUPFAM" id="SSF53756">
    <property type="entry name" value="UDP-Glycosyltransferase/glycogen phosphorylase"/>
    <property type="match status" value="1"/>
</dbReference>
<evidence type="ECO:0000256" key="1">
    <source>
        <dbReference type="ARBA" id="ARBA00022676"/>
    </source>
</evidence>
<dbReference type="PANTHER" id="PTHR30160">
    <property type="entry name" value="TETRAACYLDISACCHARIDE 4'-KINASE-RELATED"/>
    <property type="match status" value="1"/>
</dbReference>
<dbReference type="RefSeq" id="WP_038506298.1">
    <property type="nucleotide sequence ID" value="NZ_CP007243.1"/>
</dbReference>
<evidence type="ECO:0000313" key="4">
    <source>
        <dbReference type="EMBL" id="AIA32005.1"/>
    </source>
</evidence>
<organism evidence="4 5">
    <name type="scientific">Leptospirillum ferriphilum YSK</name>
    <dbReference type="NCBI Taxonomy" id="1441628"/>
    <lineage>
        <taxon>Bacteria</taxon>
        <taxon>Pseudomonadati</taxon>
        <taxon>Nitrospirota</taxon>
        <taxon>Nitrospiria</taxon>
        <taxon>Nitrospirales</taxon>
        <taxon>Nitrospiraceae</taxon>
        <taxon>Leptospirillum</taxon>
    </lineage>
</organism>
<keyword evidence="2" id="KW-0808">Transferase</keyword>
<dbReference type="PANTHER" id="PTHR30160:SF7">
    <property type="entry name" value="ADP-HEPTOSE--LPS HEPTOSYLTRANSFERASE 2"/>
    <property type="match status" value="1"/>
</dbReference>
<reference evidence="5" key="1">
    <citation type="submission" date="2014-02" db="EMBL/GenBank/DDBJ databases">
        <title>Complete genome sequence and comparative genomic analysis of the nitrogen-fixing bacterium Leptospirillum ferriphilum YSK.</title>
        <authorList>
            <person name="Guo X."/>
            <person name="Yin H."/>
            <person name="Liang Y."/>
            <person name="Hu Q."/>
            <person name="Ma L."/>
            <person name="Xiao Y."/>
            <person name="Zhang X."/>
            <person name="Qiu G."/>
            <person name="Liu X."/>
        </authorList>
    </citation>
    <scope>NUCLEOTIDE SEQUENCE [LARGE SCALE GENOMIC DNA]</scope>
    <source>
        <strain evidence="5">YSK</strain>
    </source>
</reference>
<evidence type="ECO:0000256" key="2">
    <source>
        <dbReference type="ARBA" id="ARBA00022679"/>
    </source>
</evidence>
<keyword evidence="1" id="KW-0328">Glycosyltransferase</keyword>
<dbReference type="GO" id="GO:0009244">
    <property type="term" value="P:lipopolysaccharide core region biosynthetic process"/>
    <property type="evidence" value="ECO:0007669"/>
    <property type="project" value="TreeGrafter"/>
</dbReference>
<dbReference type="GO" id="GO:0005829">
    <property type="term" value="C:cytosol"/>
    <property type="evidence" value="ECO:0007669"/>
    <property type="project" value="TreeGrafter"/>
</dbReference>
<dbReference type="Pfam" id="PF01075">
    <property type="entry name" value="Glyco_transf_9"/>
    <property type="match status" value="1"/>
</dbReference>